<evidence type="ECO:0000313" key="1">
    <source>
        <dbReference type="Proteomes" id="UP000887576"/>
    </source>
</evidence>
<proteinExistence type="predicted"/>
<dbReference type="WBParaSite" id="JU765_v2.g14236.t1">
    <property type="protein sequence ID" value="JU765_v2.g14236.t1"/>
    <property type="gene ID" value="JU765_v2.g14236"/>
</dbReference>
<reference evidence="2" key="1">
    <citation type="submission" date="2022-11" db="UniProtKB">
        <authorList>
            <consortium name="WormBaseParasite"/>
        </authorList>
    </citation>
    <scope>IDENTIFICATION</scope>
</reference>
<protein>
    <submittedName>
        <fullName evidence="2">VWF/SSPO/Zonadhesin-like cysteine-rich domain-containing protein</fullName>
    </submittedName>
</protein>
<accession>A0AC34Q9X4</accession>
<organism evidence="1 2">
    <name type="scientific">Panagrolaimus sp. JU765</name>
    <dbReference type="NCBI Taxonomy" id="591449"/>
    <lineage>
        <taxon>Eukaryota</taxon>
        <taxon>Metazoa</taxon>
        <taxon>Ecdysozoa</taxon>
        <taxon>Nematoda</taxon>
        <taxon>Chromadorea</taxon>
        <taxon>Rhabditida</taxon>
        <taxon>Tylenchina</taxon>
        <taxon>Panagrolaimomorpha</taxon>
        <taxon>Panagrolaimoidea</taxon>
        <taxon>Panagrolaimidae</taxon>
        <taxon>Panagrolaimus</taxon>
    </lineage>
</organism>
<dbReference type="Proteomes" id="UP000887576">
    <property type="component" value="Unplaced"/>
</dbReference>
<evidence type="ECO:0000313" key="2">
    <source>
        <dbReference type="WBParaSite" id="JU765_v2.g14236.t1"/>
    </source>
</evidence>
<sequence>MANVSNTCNVAGLAPRCQLLQAAITGQGPFAACLPMGAAVIQDAYNDCLFDVCQGASNCDSYETFVDTCLTELPCK</sequence>
<name>A0AC34Q9X4_9BILA</name>